<proteinExistence type="inferred from homology"/>
<dbReference type="Proteomes" id="UP001295423">
    <property type="component" value="Unassembled WGS sequence"/>
</dbReference>
<evidence type="ECO:0000259" key="6">
    <source>
        <dbReference type="PROSITE" id="PS51886"/>
    </source>
</evidence>
<dbReference type="PANTHER" id="PTHR23354">
    <property type="entry name" value="NUCLEOLAR PROTEIN 7/ESTROGEN RECEPTOR COACTIVATOR-RELATED"/>
    <property type="match status" value="1"/>
</dbReference>
<evidence type="ECO:0000256" key="2">
    <source>
        <dbReference type="ARBA" id="ARBA00009540"/>
    </source>
</evidence>
<organism evidence="7 8">
    <name type="scientific">Cylindrotheca closterium</name>
    <dbReference type="NCBI Taxonomy" id="2856"/>
    <lineage>
        <taxon>Eukaryota</taxon>
        <taxon>Sar</taxon>
        <taxon>Stramenopiles</taxon>
        <taxon>Ochrophyta</taxon>
        <taxon>Bacillariophyta</taxon>
        <taxon>Bacillariophyceae</taxon>
        <taxon>Bacillariophycidae</taxon>
        <taxon>Bacillariales</taxon>
        <taxon>Bacillariaceae</taxon>
        <taxon>Cylindrotheca</taxon>
    </lineage>
</organism>
<feature type="region of interest" description="Disordered" evidence="5">
    <location>
        <begin position="76"/>
        <end position="112"/>
    </location>
</feature>
<keyword evidence="3" id="KW-0496">Mitochondrion</keyword>
<dbReference type="GO" id="GO:0005739">
    <property type="term" value="C:mitochondrion"/>
    <property type="evidence" value="ECO:0007669"/>
    <property type="project" value="UniProtKB-SubCell"/>
</dbReference>
<protein>
    <recommendedName>
        <fullName evidence="4">Oxidation resistance protein 1</fullName>
    </recommendedName>
</protein>
<evidence type="ECO:0000313" key="7">
    <source>
        <dbReference type="EMBL" id="CAJ1959278.1"/>
    </source>
</evidence>
<comment type="subcellular location">
    <subcellularLocation>
        <location evidence="1">Mitochondrion</location>
    </subcellularLocation>
</comment>
<feature type="region of interest" description="Disordered" evidence="5">
    <location>
        <begin position="1"/>
        <end position="33"/>
    </location>
</feature>
<dbReference type="EMBL" id="CAKOGP040001987">
    <property type="protein sequence ID" value="CAJ1959278.1"/>
    <property type="molecule type" value="Genomic_DNA"/>
</dbReference>
<dbReference type="Pfam" id="PF07534">
    <property type="entry name" value="TLD"/>
    <property type="match status" value="1"/>
</dbReference>
<evidence type="ECO:0000256" key="1">
    <source>
        <dbReference type="ARBA" id="ARBA00004173"/>
    </source>
</evidence>
<evidence type="ECO:0000256" key="4">
    <source>
        <dbReference type="ARBA" id="ARBA00040604"/>
    </source>
</evidence>
<keyword evidence="8" id="KW-1185">Reference proteome</keyword>
<feature type="domain" description="TLDc" evidence="6">
    <location>
        <begin position="179"/>
        <end position="374"/>
    </location>
</feature>
<sequence length="409" mass="45587">MATKFRSKPLDIDGYFTGSNARDSFSEAPMSQADSNAAYRQSIFSASYLTANEKIFLEELLQSEDHESIQLAGKRLADKTLFPPSEDESPDDDENNSSREPNDKKTQSFGSEGNKAMNLFERDILGSGGEDRSFAEDFDAWREELLQDDEKQSTSISAPTTGPFNIFGLSSDASLIHPRVLSPSLMESLLAFVPESIQISCNFWLKYSMVRDGASLLALLRHCRASANTVLAIETNEGFVFGSFTSQPWQLSSLDGFYGSDESFVWRMRHSRHDDNTSAAVLMSKENKIDVYPCTSKNDRIQFCCKEFLALGEGELEDMKVEGENHFGNAIRLEKSMTHGSTSTSNTFDNPSLIRPDKRGEEFTVQNIEVWSLTPHSSSSAAIRAEMRSLFLEDGKKAKALNLLEILVS</sequence>
<dbReference type="SMART" id="SM00584">
    <property type="entry name" value="TLDc"/>
    <property type="match status" value="1"/>
</dbReference>
<dbReference type="AlphaFoldDB" id="A0AAD2G130"/>
<comment type="caution">
    <text evidence="7">The sequence shown here is derived from an EMBL/GenBank/DDBJ whole genome shotgun (WGS) entry which is preliminary data.</text>
</comment>
<feature type="compositionally biased region" description="Basic and acidic residues" evidence="5">
    <location>
        <begin position="96"/>
        <end position="106"/>
    </location>
</feature>
<name>A0AAD2G130_9STRA</name>
<dbReference type="PANTHER" id="PTHR23354:SF62">
    <property type="entry name" value="MUSTARD, ISOFORM V"/>
    <property type="match status" value="1"/>
</dbReference>
<feature type="compositionally biased region" description="Acidic residues" evidence="5">
    <location>
        <begin position="85"/>
        <end position="95"/>
    </location>
</feature>
<accession>A0AAD2G130</accession>
<evidence type="ECO:0000256" key="5">
    <source>
        <dbReference type="SAM" id="MobiDB-lite"/>
    </source>
</evidence>
<reference evidence="7" key="1">
    <citation type="submission" date="2023-08" db="EMBL/GenBank/DDBJ databases">
        <authorList>
            <person name="Audoor S."/>
            <person name="Bilcke G."/>
        </authorList>
    </citation>
    <scope>NUCLEOTIDE SEQUENCE</scope>
</reference>
<comment type="similarity">
    <text evidence="2">Belongs to the OXR1 family.</text>
</comment>
<dbReference type="InterPro" id="IPR006571">
    <property type="entry name" value="TLDc_dom"/>
</dbReference>
<evidence type="ECO:0000313" key="8">
    <source>
        <dbReference type="Proteomes" id="UP001295423"/>
    </source>
</evidence>
<dbReference type="PROSITE" id="PS51886">
    <property type="entry name" value="TLDC"/>
    <property type="match status" value="1"/>
</dbReference>
<evidence type="ECO:0000256" key="3">
    <source>
        <dbReference type="ARBA" id="ARBA00023128"/>
    </source>
</evidence>
<gene>
    <name evidence="7" type="ORF">CYCCA115_LOCUS17699</name>
</gene>